<keyword evidence="2" id="KW-1185">Reference proteome</keyword>
<sequence length="77" mass="8214">MAELARRSRTAVEPAAFRILKTEIIQCVADAAAGNAKVWSDLVTRIQTDCVRFDAAADPDGQVGCDGRPAGPRAERS</sequence>
<gene>
    <name evidence="1" type="ORF">DJ017_06155</name>
</gene>
<dbReference type="EMBL" id="QFYQ01000001">
    <property type="protein sequence ID" value="RAK54133.1"/>
    <property type="molecule type" value="Genomic_DNA"/>
</dbReference>
<dbReference type="AlphaFoldDB" id="A0A328AGX6"/>
<organism evidence="1 2">
    <name type="scientific">Phenylobacterium soli</name>
    <dbReference type="NCBI Taxonomy" id="2170551"/>
    <lineage>
        <taxon>Bacteria</taxon>
        <taxon>Pseudomonadati</taxon>
        <taxon>Pseudomonadota</taxon>
        <taxon>Alphaproteobacteria</taxon>
        <taxon>Caulobacterales</taxon>
        <taxon>Caulobacteraceae</taxon>
        <taxon>Phenylobacterium</taxon>
    </lineage>
</organism>
<evidence type="ECO:0000313" key="1">
    <source>
        <dbReference type="EMBL" id="RAK54133.1"/>
    </source>
</evidence>
<name>A0A328AGX6_9CAUL</name>
<protein>
    <submittedName>
        <fullName evidence="1">Uncharacterized protein</fullName>
    </submittedName>
</protein>
<dbReference type="Proteomes" id="UP000249254">
    <property type="component" value="Unassembled WGS sequence"/>
</dbReference>
<evidence type="ECO:0000313" key="2">
    <source>
        <dbReference type="Proteomes" id="UP000249254"/>
    </source>
</evidence>
<comment type="caution">
    <text evidence="1">The sequence shown here is derived from an EMBL/GenBank/DDBJ whole genome shotgun (WGS) entry which is preliminary data.</text>
</comment>
<reference evidence="2" key="1">
    <citation type="submission" date="2018-05" db="EMBL/GenBank/DDBJ databases">
        <authorList>
            <person name="Li X."/>
        </authorList>
    </citation>
    <scope>NUCLEOTIDE SEQUENCE [LARGE SCALE GENOMIC DNA]</scope>
    <source>
        <strain evidence="2">LX32</strain>
    </source>
</reference>
<proteinExistence type="predicted"/>
<accession>A0A328AGX6</accession>